<evidence type="ECO:0000313" key="3">
    <source>
        <dbReference type="Proteomes" id="UP001642409"/>
    </source>
</evidence>
<dbReference type="EMBL" id="CAXDID020000316">
    <property type="protein sequence ID" value="CAL6075754.1"/>
    <property type="molecule type" value="Genomic_DNA"/>
</dbReference>
<accession>A0AA86NBB1</accession>
<dbReference type="AlphaFoldDB" id="A0AA86NBB1"/>
<evidence type="ECO:0000313" key="1">
    <source>
        <dbReference type="EMBL" id="CAI9915854.1"/>
    </source>
</evidence>
<name>A0AA86NBB1_9EUKA</name>
<dbReference type="Proteomes" id="UP001642409">
    <property type="component" value="Unassembled WGS sequence"/>
</dbReference>
<reference evidence="2 3" key="2">
    <citation type="submission" date="2024-07" db="EMBL/GenBank/DDBJ databases">
        <authorList>
            <person name="Akdeniz Z."/>
        </authorList>
    </citation>
    <scope>NUCLEOTIDE SEQUENCE [LARGE SCALE GENOMIC DNA]</scope>
</reference>
<keyword evidence="3" id="KW-1185">Reference proteome</keyword>
<reference evidence="1" key="1">
    <citation type="submission" date="2023-06" db="EMBL/GenBank/DDBJ databases">
        <authorList>
            <person name="Kurt Z."/>
        </authorList>
    </citation>
    <scope>NUCLEOTIDE SEQUENCE</scope>
</reference>
<protein>
    <submittedName>
        <fullName evidence="2">Hypothetical_protein</fullName>
    </submittedName>
</protein>
<sequence>MQTDQQLIDELRLQIQDRTLSIFSCTDLFNIEFLNEFEIEELLIDNCQNFTPKLNSKRIKKLNLFYNRVLNYSQLVLPNLEVLDKRIQIWECVIQFSKTSYNLIVSVYFKNIDMILNILI</sequence>
<proteinExistence type="predicted"/>
<gene>
    <name evidence="1" type="ORF">HINF_LOCUS3499</name>
    <name evidence="2" type="ORF">HINF_LOCUS57359</name>
</gene>
<evidence type="ECO:0000313" key="2">
    <source>
        <dbReference type="EMBL" id="CAL6075754.1"/>
    </source>
</evidence>
<comment type="caution">
    <text evidence="1">The sequence shown here is derived from an EMBL/GenBank/DDBJ whole genome shotgun (WGS) entry which is preliminary data.</text>
</comment>
<dbReference type="EMBL" id="CATOUU010000082">
    <property type="protein sequence ID" value="CAI9915854.1"/>
    <property type="molecule type" value="Genomic_DNA"/>
</dbReference>
<organism evidence="1">
    <name type="scientific">Hexamita inflata</name>
    <dbReference type="NCBI Taxonomy" id="28002"/>
    <lineage>
        <taxon>Eukaryota</taxon>
        <taxon>Metamonada</taxon>
        <taxon>Diplomonadida</taxon>
        <taxon>Hexamitidae</taxon>
        <taxon>Hexamitinae</taxon>
        <taxon>Hexamita</taxon>
    </lineage>
</organism>